<comment type="caution">
    <text evidence="2">The sequence shown here is derived from an EMBL/GenBank/DDBJ whole genome shotgun (WGS) entry which is preliminary data.</text>
</comment>
<evidence type="ECO:0000313" key="3">
    <source>
        <dbReference type="Proteomes" id="UP000644147"/>
    </source>
</evidence>
<dbReference type="Proteomes" id="UP000644147">
    <property type="component" value="Unassembled WGS sequence"/>
</dbReference>
<proteinExistence type="predicted"/>
<evidence type="ECO:0000313" key="2">
    <source>
        <dbReference type="EMBL" id="MBK0404630.1"/>
    </source>
</evidence>
<dbReference type="InterPro" id="IPR019060">
    <property type="entry name" value="DUF2382"/>
</dbReference>
<gene>
    <name evidence="2" type="ORF">I5M27_16660</name>
</gene>
<organism evidence="2 3">
    <name type="scientific">Adhaeribacter terrigena</name>
    <dbReference type="NCBI Taxonomy" id="2793070"/>
    <lineage>
        <taxon>Bacteria</taxon>
        <taxon>Pseudomonadati</taxon>
        <taxon>Bacteroidota</taxon>
        <taxon>Cytophagia</taxon>
        <taxon>Cytophagales</taxon>
        <taxon>Hymenobacteraceae</taxon>
        <taxon>Adhaeribacter</taxon>
    </lineage>
</organism>
<protein>
    <submittedName>
        <fullName evidence="2">YsnF/AvaK domain-containing protein</fullName>
    </submittedName>
</protein>
<dbReference type="EMBL" id="JAEHFX010000010">
    <property type="protein sequence ID" value="MBK0404630.1"/>
    <property type="molecule type" value="Genomic_DNA"/>
</dbReference>
<reference evidence="2 3" key="1">
    <citation type="submission" date="2020-12" db="EMBL/GenBank/DDBJ databases">
        <title>Bacterial novel species Adhaeribacter sp. BT258 isolated from soil.</title>
        <authorList>
            <person name="Jung H.-Y."/>
        </authorList>
    </citation>
    <scope>NUCLEOTIDE SEQUENCE [LARGE SCALE GENOMIC DNA]</scope>
    <source>
        <strain evidence="2 3">BT258</strain>
    </source>
</reference>
<keyword evidence="3" id="KW-1185">Reference proteome</keyword>
<dbReference type="RefSeq" id="WP_200507468.1">
    <property type="nucleotide sequence ID" value="NZ_JAEHFX010000010.1"/>
</dbReference>
<evidence type="ECO:0000259" key="1">
    <source>
        <dbReference type="Pfam" id="PF09557"/>
    </source>
</evidence>
<dbReference type="InterPro" id="IPR052967">
    <property type="entry name" value="Stress_Response_Assoc"/>
</dbReference>
<accession>A0ABS1C7R2</accession>
<feature type="domain" description="DUF2382" evidence="1">
    <location>
        <begin position="19"/>
        <end position="128"/>
    </location>
</feature>
<dbReference type="PANTHER" id="PTHR38463:SF1">
    <property type="entry name" value="STRESS RESPONSE PROTEIN YSNF"/>
    <property type="match status" value="1"/>
</dbReference>
<dbReference type="Pfam" id="PF09557">
    <property type="entry name" value="DUF2382"/>
    <property type="match status" value="1"/>
</dbReference>
<name>A0ABS1C7R2_9BACT</name>
<sequence length="150" mass="17646">MEKHPEEFNQEGSERTEKLPIIEEQLKIDKRIVETGNLRLLKKVHEEEHEIHAPLIHETVTVEHVPIDQFVEVIPEVRQEGDTTIYPVLEEVLVKRLRLVEEVRVTRHRTETPANPQKITLRKEEIQVDRQNEIRIEPVNKPDPDSPNQA</sequence>
<dbReference type="PANTHER" id="PTHR38463">
    <property type="entry name" value="STRESS RESPONSE PROTEIN YSNF"/>
    <property type="match status" value="1"/>
</dbReference>